<dbReference type="AlphaFoldDB" id="A0A9P0KC08"/>
<dbReference type="GO" id="GO:0008017">
    <property type="term" value="F:microtubule binding"/>
    <property type="evidence" value="ECO:0007669"/>
    <property type="project" value="TreeGrafter"/>
</dbReference>
<dbReference type="PANTHER" id="PTHR18947:SF28">
    <property type="entry name" value="GIRDIN, ISOFORM A"/>
    <property type="match status" value="1"/>
</dbReference>
<dbReference type="CDD" id="cd22223">
    <property type="entry name" value="HkD_HkRP"/>
    <property type="match status" value="1"/>
</dbReference>
<dbReference type="SUPFAM" id="SSF116907">
    <property type="entry name" value="Hook domain"/>
    <property type="match status" value="1"/>
</dbReference>
<proteinExistence type="predicted"/>
<feature type="coiled-coil region" evidence="1">
    <location>
        <begin position="372"/>
        <end position="399"/>
    </location>
</feature>
<dbReference type="GO" id="GO:0005737">
    <property type="term" value="C:cytoplasm"/>
    <property type="evidence" value="ECO:0007669"/>
    <property type="project" value="TreeGrafter"/>
</dbReference>
<dbReference type="Gene3D" id="1.10.418.10">
    <property type="entry name" value="Calponin-like domain"/>
    <property type="match status" value="1"/>
</dbReference>
<dbReference type="GO" id="GO:0051959">
    <property type="term" value="F:dynein light intermediate chain binding"/>
    <property type="evidence" value="ECO:0007669"/>
    <property type="project" value="TreeGrafter"/>
</dbReference>
<keyword evidence="3" id="KW-1185">Reference proteome</keyword>
<feature type="coiled-coil region" evidence="1">
    <location>
        <begin position="441"/>
        <end position="706"/>
    </location>
</feature>
<dbReference type="InterPro" id="IPR036872">
    <property type="entry name" value="CH_dom_sf"/>
</dbReference>
<organism evidence="2 3">
    <name type="scientific">Acanthoscelides obtectus</name>
    <name type="common">Bean weevil</name>
    <name type="synonym">Bruchus obtectus</name>
    <dbReference type="NCBI Taxonomy" id="200917"/>
    <lineage>
        <taxon>Eukaryota</taxon>
        <taxon>Metazoa</taxon>
        <taxon>Ecdysozoa</taxon>
        <taxon>Arthropoda</taxon>
        <taxon>Hexapoda</taxon>
        <taxon>Insecta</taxon>
        <taxon>Pterygota</taxon>
        <taxon>Neoptera</taxon>
        <taxon>Endopterygota</taxon>
        <taxon>Coleoptera</taxon>
        <taxon>Polyphaga</taxon>
        <taxon>Cucujiformia</taxon>
        <taxon>Chrysomeloidea</taxon>
        <taxon>Chrysomelidae</taxon>
        <taxon>Bruchinae</taxon>
        <taxon>Bruchini</taxon>
        <taxon>Acanthoscelides</taxon>
    </lineage>
</organism>
<dbReference type="GO" id="GO:0031122">
    <property type="term" value="P:cytoplasmic microtubule organization"/>
    <property type="evidence" value="ECO:0007669"/>
    <property type="project" value="TreeGrafter"/>
</dbReference>
<sequence length="1004" mass="114876">MAASTASIDEFLSGPLVKWLSTCVKKPESLQVYENFLDGTPINEVLLQIDPEPSYQVPNEGNSQNLSHMVARVKIFHCIIRNIKSIYEDELGQVMVASPDCVTIGKTPVSEAALEQLKLLILLLLGCAVQGPTKETFILKIKQLDVDDQHEIVECIKKVTDDQNVVLTSDWTEQSPERLYSHVVTLISEREKLLQRWVTEMSQEAATVAAQDAVAAANAAKANGVDSNHLAVELADWKAKLRKLRQELEEKTEILTEMKDELEHANCLVSKLKVENSDLLVEARRAKVYRDEMDSMRERLERIERLETEVQRYRERLTDAEFYKVRVDELREDNRVLMETREMLEAQLSRARYRADHALQLEAELLATKQTINDIALERDAARERVQELLSENIQLQQVTKSALQESNGNVQADLDESADESNKNNNSLSEQLTNSAQARALRLELENKKLLSIIDSLKEDSVHENSNRILELEKEKKKLQLKCEQLQENRARLTEQAEELENLFKNAIHENGKLQETLDMQKAMHDRQTAELQNEKGKIQELENNMELLTKEKQRLQVMCDTIKNRADMAEKSLQQVTDQLEALHVQAEKAKELEKLNNEAENKLALLEKEVATAQKEATKLKEMLVSKEAALDRQAETCSKQEKEIQRLLSENESARAQLEKFQEYEQKSQELVSQASVNIETIANLQKDLVNEKVRNEKLKSSLEKLGITAEILDESVEAIVAKMMENAEVLGSVLSIADQRTGDEQTECKKCAEATKELINAEIEKHCEKLSAEIANLQAMNESLQNENVTLTVSVSTLQSQINSLQTQQTALQLANSQLVAEKDELMKKQQIQNTQHDTLLLDQMTLRSLHEQLSTEYEQAKNEQENLKKVSRDLRSEIRNMKEKNNSLQSRIANLEIEKETLKNETKNLAHLKGEHVKLKDDFRNLFTASDRMKQEYKAVQEELKNLKIESRNLRLGQTEMQGELNSRSDRMAGLQLENAKLQQKCDMLFEMNHSLRF</sequence>
<evidence type="ECO:0000256" key="1">
    <source>
        <dbReference type="SAM" id="Coils"/>
    </source>
</evidence>
<accession>A0A9P0KC08</accession>
<dbReference type="OrthoDB" id="10254988at2759"/>
<evidence type="ECO:0000313" key="2">
    <source>
        <dbReference type="EMBL" id="CAH1970665.1"/>
    </source>
</evidence>
<dbReference type="EMBL" id="CAKOFQ010006776">
    <property type="protein sequence ID" value="CAH1970665.1"/>
    <property type="molecule type" value="Genomic_DNA"/>
</dbReference>
<evidence type="ECO:0000313" key="3">
    <source>
        <dbReference type="Proteomes" id="UP001152888"/>
    </source>
</evidence>
<dbReference type="GO" id="GO:0005813">
    <property type="term" value="C:centrosome"/>
    <property type="evidence" value="ECO:0007669"/>
    <property type="project" value="TreeGrafter"/>
</dbReference>
<dbReference type="GO" id="GO:0030705">
    <property type="term" value="P:cytoskeleton-dependent intracellular transport"/>
    <property type="evidence" value="ECO:0007669"/>
    <property type="project" value="TreeGrafter"/>
</dbReference>
<dbReference type="PANTHER" id="PTHR18947">
    <property type="entry name" value="HOOK PROTEINS"/>
    <property type="match status" value="1"/>
</dbReference>
<name>A0A9P0KC08_ACAOB</name>
<keyword evidence="1" id="KW-0175">Coiled coil</keyword>
<feature type="coiled-coil region" evidence="1">
    <location>
        <begin position="227"/>
        <end position="347"/>
    </location>
</feature>
<reference evidence="2" key="1">
    <citation type="submission" date="2022-03" db="EMBL/GenBank/DDBJ databases">
        <authorList>
            <person name="Sayadi A."/>
        </authorList>
    </citation>
    <scope>NUCLEOTIDE SEQUENCE</scope>
</reference>
<protein>
    <recommendedName>
        <fullName evidence="4">HOOK N-terminal domain-containing protein</fullName>
    </recommendedName>
</protein>
<gene>
    <name evidence="2" type="ORF">ACAOBT_LOCUS9041</name>
</gene>
<evidence type="ECO:0008006" key="4">
    <source>
        <dbReference type="Google" id="ProtNLM"/>
    </source>
</evidence>
<comment type="caution">
    <text evidence="2">The sequence shown here is derived from an EMBL/GenBank/DDBJ whole genome shotgun (WGS) entry which is preliminary data.</text>
</comment>
<dbReference type="Proteomes" id="UP001152888">
    <property type="component" value="Unassembled WGS sequence"/>
</dbReference>
<feature type="coiled-coil region" evidence="1">
    <location>
        <begin position="765"/>
        <end position="799"/>
    </location>
</feature>
<feature type="coiled-coil region" evidence="1">
    <location>
        <begin position="849"/>
        <end position="991"/>
    </location>
</feature>